<sequence>MKIYLTGLLIDCAVILAVGCYYLYYVIRKKEPEEPRHYFWIVMASIGAVILVSLFFIYTGDLTTASVMVWLMAVPLIVTVIFILLLIIFRPNWR</sequence>
<keyword evidence="3" id="KW-1185">Reference proteome</keyword>
<protein>
    <submittedName>
        <fullName evidence="2">Uncharacterized protein</fullName>
    </submittedName>
</protein>
<gene>
    <name evidence="2" type="ORF">SAMN04487996_102260</name>
</gene>
<evidence type="ECO:0000313" key="3">
    <source>
        <dbReference type="Proteomes" id="UP000198748"/>
    </source>
</evidence>
<keyword evidence="1" id="KW-0812">Transmembrane</keyword>
<reference evidence="3" key="1">
    <citation type="submission" date="2016-10" db="EMBL/GenBank/DDBJ databases">
        <authorList>
            <person name="Varghese N."/>
            <person name="Submissions S."/>
        </authorList>
    </citation>
    <scope>NUCLEOTIDE SEQUENCE [LARGE SCALE GENOMIC DNA]</scope>
    <source>
        <strain evidence="3">DSM 25329</strain>
    </source>
</reference>
<evidence type="ECO:0000313" key="2">
    <source>
        <dbReference type="EMBL" id="SDD81673.1"/>
    </source>
</evidence>
<dbReference type="EMBL" id="FNAN01000002">
    <property type="protein sequence ID" value="SDD81673.1"/>
    <property type="molecule type" value="Genomic_DNA"/>
</dbReference>
<dbReference type="OrthoDB" id="965409at2"/>
<feature type="transmembrane region" description="Helical" evidence="1">
    <location>
        <begin position="6"/>
        <end position="26"/>
    </location>
</feature>
<keyword evidence="1" id="KW-1133">Transmembrane helix</keyword>
<feature type="transmembrane region" description="Helical" evidence="1">
    <location>
        <begin position="38"/>
        <end position="58"/>
    </location>
</feature>
<accession>A0A1G6XVG9</accession>
<dbReference type="AlphaFoldDB" id="A0A1G6XVG9"/>
<proteinExistence type="predicted"/>
<feature type="transmembrane region" description="Helical" evidence="1">
    <location>
        <begin position="70"/>
        <end position="89"/>
    </location>
</feature>
<dbReference type="RefSeq" id="WP_090146769.1">
    <property type="nucleotide sequence ID" value="NZ_FNAN01000002.1"/>
</dbReference>
<dbReference type="Proteomes" id="UP000198748">
    <property type="component" value="Unassembled WGS sequence"/>
</dbReference>
<keyword evidence="1" id="KW-0472">Membrane</keyword>
<organism evidence="2 3">
    <name type="scientific">Dyadobacter soli</name>
    <dbReference type="NCBI Taxonomy" id="659014"/>
    <lineage>
        <taxon>Bacteria</taxon>
        <taxon>Pseudomonadati</taxon>
        <taxon>Bacteroidota</taxon>
        <taxon>Cytophagia</taxon>
        <taxon>Cytophagales</taxon>
        <taxon>Spirosomataceae</taxon>
        <taxon>Dyadobacter</taxon>
    </lineage>
</organism>
<name>A0A1G6XVG9_9BACT</name>
<evidence type="ECO:0000256" key="1">
    <source>
        <dbReference type="SAM" id="Phobius"/>
    </source>
</evidence>